<reference evidence="2 3" key="1">
    <citation type="submission" date="2011-06" db="EMBL/GenBank/DDBJ databases">
        <authorList>
            <person name="Muzny D."/>
            <person name="Qin X."/>
            <person name="Deng J."/>
            <person name="Jiang H."/>
            <person name="Liu Y."/>
            <person name="Qu J."/>
            <person name="Song X.-Z."/>
            <person name="Zhang L."/>
            <person name="Thornton R."/>
            <person name="Coyle M."/>
            <person name="Francisco L."/>
            <person name="Jackson L."/>
            <person name="Javaid M."/>
            <person name="Korchina V."/>
            <person name="Kovar C."/>
            <person name="Mata R."/>
            <person name="Mathew T."/>
            <person name="Ngo R."/>
            <person name="Nguyen L."/>
            <person name="Nguyen N."/>
            <person name="Okwuonu G."/>
            <person name="Ongeri F."/>
            <person name="Pham C."/>
            <person name="Simmons D."/>
            <person name="Wilczek-Boney K."/>
            <person name="Hale W."/>
            <person name="Jakkamsetti A."/>
            <person name="Pham P."/>
            <person name="Ruth R."/>
            <person name="San Lucas F."/>
            <person name="Warren J."/>
            <person name="Zhang J."/>
            <person name="Zhao Z."/>
            <person name="Zhou C."/>
            <person name="Zhu D."/>
            <person name="Lee S."/>
            <person name="Bess C."/>
            <person name="Blankenburg K."/>
            <person name="Forbes L."/>
            <person name="Fu Q."/>
            <person name="Gubbala S."/>
            <person name="Hirani K."/>
            <person name="Jayaseelan J.C."/>
            <person name="Lara F."/>
            <person name="Munidasa M."/>
            <person name="Palculict T."/>
            <person name="Patil S."/>
            <person name="Pu L.-L."/>
            <person name="Saada N."/>
            <person name="Tang L."/>
            <person name="Weissenberger G."/>
            <person name="Zhu Y."/>
            <person name="Hemphill L."/>
            <person name="Shang Y."/>
            <person name="Youmans B."/>
            <person name="Ayvaz T."/>
            <person name="Ross M."/>
            <person name="Santibanez J."/>
            <person name="Aqrawi P."/>
            <person name="Gross S."/>
            <person name="Joshi V."/>
            <person name="Fowler G."/>
            <person name="Nazareth L."/>
            <person name="Reid J."/>
            <person name="Worley K."/>
            <person name="Petrosino J."/>
            <person name="Highlander S."/>
            <person name="Gibbs R."/>
        </authorList>
    </citation>
    <scope>NUCLEOTIDE SEQUENCE [LARGE SCALE GENOMIC DNA]</scope>
    <source>
        <strain evidence="2 3">9715</strain>
    </source>
</reference>
<dbReference type="OrthoDB" id="8607300at2"/>
<gene>
    <name evidence="2" type="ORF">HMPREF9370_0500</name>
</gene>
<feature type="region of interest" description="Disordered" evidence="1">
    <location>
        <begin position="99"/>
        <end position="157"/>
    </location>
</feature>
<dbReference type="PATRIC" id="fig|1030841.3.peg.491"/>
<evidence type="ECO:0000313" key="3">
    <source>
        <dbReference type="Proteomes" id="UP000005336"/>
    </source>
</evidence>
<sequence length="157" mass="18200">MEVFRLESKIEVRVERIFCFVGFCIVSDLEDFIREHNLRPGKSKKSVLQPYADEIFKMKEMGFTEKIILQFLKEKKGISVSQQTLNWFIRSKASERLGKSIPENKKRPAISEMGNLTPKESYVRSETESSSEPTNPIKQRGKIRFGNNQDIDPKALK</sequence>
<evidence type="ECO:0000256" key="1">
    <source>
        <dbReference type="SAM" id="MobiDB-lite"/>
    </source>
</evidence>
<keyword evidence="3" id="KW-1185">Reference proteome</keyword>
<dbReference type="HOGENOM" id="CLU_1676010_0_0_4"/>
<organism evidence="2 3">
    <name type="scientific">Neisseria wadsworthii 9715</name>
    <dbReference type="NCBI Taxonomy" id="1030841"/>
    <lineage>
        <taxon>Bacteria</taxon>
        <taxon>Pseudomonadati</taxon>
        <taxon>Pseudomonadota</taxon>
        <taxon>Betaproteobacteria</taxon>
        <taxon>Neisseriales</taxon>
        <taxon>Neisseriaceae</taxon>
        <taxon>Neisseria</taxon>
    </lineage>
</organism>
<dbReference type="RefSeq" id="WP_009115646.1">
    <property type="nucleotide sequence ID" value="NZ_JH165159.1"/>
</dbReference>
<dbReference type="EMBL" id="AGAZ01000022">
    <property type="protein sequence ID" value="EGZ50651.1"/>
    <property type="molecule type" value="Genomic_DNA"/>
</dbReference>
<dbReference type="AlphaFoldDB" id="G4CN41"/>
<protein>
    <submittedName>
        <fullName evidence="2">Uncharacterized protein</fullName>
    </submittedName>
</protein>
<name>G4CN41_9NEIS</name>
<evidence type="ECO:0000313" key="2">
    <source>
        <dbReference type="EMBL" id="EGZ50651.1"/>
    </source>
</evidence>
<proteinExistence type="predicted"/>
<comment type="caution">
    <text evidence="2">The sequence shown here is derived from an EMBL/GenBank/DDBJ whole genome shotgun (WGS) entry which is preliminary data.</text>
</comment>
<dbReference type="STRING" id="1030841.HMPREF9370_0500"/>
<accession>G4CN41</accession>
<dbReference type="Proteomes" id="UP000005336">
    <property type="component" value="Unassembled WGS sequence"/>
</dbReference>